<keyword evidence="2" id="KW-1185">Reference proteome</keyword>
<dbReference type="Proteomes" id="UP000199771">
    <property type="component" value="Unassembled WGS sequence"/>
</dbReference>
<dbReference type="AlphaFoldDB" id="A0A1I2IH66"/>
<dbReference type="InterPro" id="IPR050155">
    <property type="entry name" value="HAD-like_hydrolase_sf"/>
</dbReference>
<proteinExistence type="predicted"/>
<dbReference type="PANTHER" id="PTHR43434:SF24">
    <property type="entry name" value="HYDROLASE-RELATED"/>
    <property type="match status" value="1"/>
</dbReference>
<sequence>MDRIKLLIFDWDGTLADSAAQIVRAMQSAIADLGLPARSDASIRELIGLGLDEGLRRLYPELELGALRSLLDGYRAKWLAEGGGEAPLFAGALAAVHALHREGFRIAIATGKSRRGLARSLRHHADLARVIVNSRCADETASKPDPRMLVELLEDEGLKPEEALMIGDTEYDMAMARAIGMTGLGVACGVHEPARLLRAGATAVIDAVADVPSWLSAAHTRAA</sequence>
<dbReference type="Pfam" id="PF13419">
    <property type="entry name" value="HAD_2"/>
    <property type="match status" value="1"/>
</dbReference>
<dbReference type="EMBL" id="FOOC01000003">
    <property type="protein sequence ID" value="SFF40156.1"/>
    <property type="molecule type" value="Genomic_DNA"/>
</dbReference>
<dbReference type="GO" id="GO:0008967">
    <property type="term" value="F:phosphoglycolate phosphatase activity"/>
    <property type="evidence" value="ECO:0007669"/>
    <property type="project" value="TreeGrafter"/>
</dbReference>
<dbReference type="SFLD" id="SFLDS00003">
    <property type="entry name" value="Haloacid_Dehalogenase"/>
    <property type="match status" value="1"/>
</dbReference>
<dbReference type="Gene3D" id="1.10.150.240">
    <property type="entry name" value="Putative phosphatase, domain 2"/>
    <property type="match status" value="1"/>
</dbReference>
<dbReference type="Gene3D" id="3.40.50.1000">
    <property type="entry name" value="HAD superfamily/HAD-like"/>
    <property type="match status" value="1"/>
</dbReference>
<dbReference type="GO" id="GO:0006281">
    <property type="term" value="P:DNA repair"/>
    <property type="evidence" value="ECO:0007669"/>
    <property type="project" value="TreeGrafter"/>
</dbReference>
<dbReference type="RefSeq" id="WP_091532341.1">
    <property type="nucleotide sequence ID" value="NZ_FOOC01000003.1"/>
</dbReference>
<dbReference type="InterPro" id="IPR036412">
    <property type="entry name" value="HAD-like_sf"/>
</dbReference>
<name>A0A1I2IH66_9GAMM</name>
<dbReference type="SFLD" id="SFLDG01129">
    <property type="entry name" value="C1.5:_HAD__Beta-PGM__Phosphata"/>
    <property type="match status" value="1"/>
</dbReference>
<organism evidence="1 2">
    <name type="scientific">Fontimonas thermophila</name>
    <dbReference type="NCBI Taxonomy" id="1076937"/>
    <lineage>
        <taxon>Bacteria</taxon>
        <taxon>Pseudomonadati</taxon>
        <taxon>Pseudomonadota</taxon>
        <taxon>Gammaproteobacteria</taxon>
        <taxon>Nevskiales</taxon>
        <taxon>Nevskiaceae</taxon>
        <taxon>Fontimonas</taxon>
    </lineage>
</organism>
<dbReference type="GO" id="GO:0005829">
    <property type="term" value="C:cytosol"/>
    <property type="evidence" value="ECO:0007669"/>
    <property type="project" value="TreeGrafter"/>
</dbReference>
<dbReference type="STRING" id="1076937.SAMN04488120_103234"/>
<dbReference type="InterPro" id="IPR006439">
    <property type="entry name" value="HAD-SF_hydro_IA"/>
</dbReference>
<gene>
    <name evidence="1" type="ORF">SAMN04488120_103234</name>
</gene>
<reference evidence="1 2" key="1">
    <citation type="submission" date="2016-10" db="EMBL/GenBank/DDBJ databases">
        <authorList>
            <person name="de Groot N.N."/>
        </authorList>
    </citation>
    <scope>NUCLEOTIDE SEQUENCE [LARGE SCALE GENOMIC DNA]</scope>
    <source>
        <strain evidence="1 2">DSM 23609</strain>
    </source>
</reference>
<dbReference type="OrthoDB" id="9782449at2"/>
<evidence type="ECO:0000313" key="1">
    <source>
        <dbReference type="EMBL" id="SFF40156.1"/>
    </source>
</evidence>
<evidence type="ECO:0000313" key="2">
    <source>
        <dbReference type="Proteomes" id="UP000199771"/>
    </source>
</evidence>
<dbReference type="InterPro" id="IPR023198">
    <property type="entry name" value="PGP-like_dom2"/>
</dbReference>
<dbReference type="InterPro" id="IPR023214">
    <property type="entry name" value="HAD_sf"/>
</dbReference>
<dbReference type="PANTHER" id="PTHR43434">
    <property type="entry name" value="PHOSPHOGLYCOLATE PHOSPHATASE"/>
    <property type="match status" value="1"/>
</dbReference>
<accession>A0A1I2IH66</accession>
<protein>
    <submittedName>
        <fullName evidence="1">Phosphoglycolate phosphatase</fullName>
    </submittedName>
</protein>
<dbReference type="NCBIfam" id="TIGR01549">
    <property type="entry name" value="HAD-SF-IA-v1"/>
    <property type="match status" value="1"/>
</dbReference>
<dbReference type="InterPro" id="IPR041492">
    <property type="entry name" value="HAD_2"/>
</dbReference>
<dbReference type="NCBIfam" id="TIGR01509">
    <property type="entry name" value="HAD-SF-IA-v3"/>
    <property type="match status" value="1"/>
</dbReference>
<dbReference type="SUPFAM" id="SSF56784">
    <property type="entry name" value="HAD-like"/>
    <property type="match status" value="1"/>
</dbReference>